<dbReference type="FunFam" id="1.25.40.10:FF:000434">
    <property type="entry name" value="Pentatricopeptide repeat-containing protein, mitochondrial"/>
    <property type="match status" value="1"/>
</dbReference>
<protein>
    <recommendedName>
        <fullName evidence="5">Pentatricopeptide repeat-containing protein</fullName>
    </recommendedName>
</protein>
<evidence type="ECO:0008006" key="5">
    <source>
        <dbReference type="Google" id="ProtNLM"/>
    </source>
</evidence>
<evidence type="ECO:0000256" key="2">
    <source>
        <dbReference type="PROSITE-ProRule" id="PRU00708"/>
    </source>
</evidence>
<dbReference type="NCBIfam" id="TIGR00756">
    <property type="entry name" value="PPR"/>
    <property type="match status" value="4"/>
</dbReference>
<dbReference type="FunFam" id="1.25.40.10:FF:000388">
    <property type="entry name" value="Pentatricopeptide repeat-containing protein, mitochondrial"/>
    <property type="match status" value="1"/>
</dbReference>
<proteinExistence type="predicted"/>
<dbReference type="Pfam" id="PF13812">
    <property type="entry name" value="PPR_3"/>
    <property type="match status" value="1"/>
</dbReference>
<organism evidence="3 4">
    <name type="scientific">Pisum sativum</name>
    <name type="common">Garden pea</name>
    <name type="synonym">Lathyrus oleraceus</name>
    <dbReference type="NCBI Taxonomy" id="3888"/>
    <lineage>
        <taxon>Eukaryota</taxon>
        <taxon>Viridiplantae</taxon>
        <taxon>Streptophyta</taxon>
        <taxon>Embryophyta</taxon>
        <taxon>Tracheophyta</taxon>
        <taxon>Spermatophyta</taxon>
        <taxon>Magnoliopsida</taxon>
        <taxon>eudicotyledons</taxon>
        <taxon>Gunneridae</taxon>
        <taxon>Pentapetalae</taxon>
        <taxon>rosids</taxon>
        <taxon>fabids</taxon>
        <taxon>Fabales</taxon>
        <taxon>Fabaceae</taxon>
        <taxon>Papilionoideae</taxon>
        <taxon>50 kb inversion clade</taxon>
        <taxon>NPAAA clade</taxon>
        <taxon>Hologalegina</taxon>
        <taxon>IRL clade</taxon>
        <taxon>Fabeae</taxon>
        <taxon>Lathyrus</taxon>
    </lineage>
</organism>
<evidence type="ECO:0000256" key="1">
    <source>
        <dbReference type="ARBA" id="ARBA00022737"/>
    </source>
</evidence>
<dbReference type="PROSITE" id="PS51375">
    <property type="entry name" value="PPR"/>
    <property type="match status" value="2"/>
</dbReference>
<keyword evidence="1" id="KW-0677">Repeat</keyword>
<sequence length="448" mass="50923">MKFLQSLLGKTRFAARDRLLCRVSGLRFFNASPEEYSKRNYANNVAEYNTVLGSLNAQRRVFLLRDVYDDMMLDGVKPTRDTFHSLIVGTMRGSRMHDAFFFKDQMKITGLVPDVTFYNFLISTCGKSKNSDQAIQILEEMKSMEVKPNVQTYICLLHACAAQGRIDRVYAIVRDMTAAGLGLNKFCYAGLIVAHKNKTPFTDDFDAKVTEFVERSKIWSSVETDSANAENVMVGVTDEELYNLPTAEYVNRRGGFLNRAFTAYHTAFNAAADFKNVKLTDTLLEMLSKEKKTPDIYIVTQVIRCYCHAGEIDRGLQYFEEFINLGKGNAAELFVTLAEGAMVGYTEKGMQISQDILVRMNERNFFMNVKMGSELLLRASGEKTGGYTNANYIWDLMRARNIKPTLPAVEAYYQGLKDRQIPQDDPRLVLVTQMYDSLRLRFRGSVNV</sequence>
<dbReference type="InterPro" id="IPR002885">
    <property type="entry name" value="PPR_rpt"/>
</dbReference>
<dbReference type="InterPro" id="IPR011990">
    <property type="entry name" value="TPR-like_helical_dom_sf"/>
</dbReference>
<dbReference type="EMBL" id="JAMSHJ010000001">
    <property type="protein sequence ID" value="KAI5443330.1"/>
    <property type="molecule type" value="Genomic_DNA"/>
</dbReference>
<evidence type="ECO:0000313" key="4">
    <source>
        <dbReference type="Proteomes" id="UP001058974"/>
    </source>
</evidence>
<name>A0A9D5BGU0_PEA</name>
<dbReference type="Pfam" id="PF13041">
    <property type="entry name" value="PPR_2"/>
    <property type="match status" value="1"/>
</dbReference>
<dbReference type="Gramene" id="Psat01G0211400-T1">
    <property type="protein sequence ID" value="KAI5443330.1"/>
    <property type="gene ID" value="KIW84_012114"/>
</dbReference>
<dbReference type="PANTHER" id="PTHR47801:SF1">
    <property type="entry name" value="OS05G0145600 PROTEIN"/>
    <property type="match status" value="1"/>
</dbReference>
<keyword evidence="4" id="KW-1185">Reference proteome</keyword>
<feature type="repeat" description="PPR" evidence="2">
    <location>
        <begin position="149"/>
        <end position="183"/>
    </location>
</feature>
<dbReference type="Pfam" id="PF01535">
    <property type="entry name" value="PPR"/>
    <property type="match status" value="1"/>
</dbReference>
<gene>
    <name evidence="3" type="ORF">KIW84_012114</name>
</gene>
<comment type="caution">
    <text evidence="3">The sequence shown here is derived from an EMBL/GenBank/DDBJ whole genome shotgun (WGS) entry which is preliminary data.</text>
</comment>
<dbReference type="PANTHER" id="PTHR47801">
    <property type="entry name" value="OS05G0145600 PROTEIN"/>
    <property type="match status" value="1"/>
</dbReference>
<dbReference type="OrthoDB" id="185373at2759"/>
<dbReference type="AlphaFoldDB" id="A0A9D5BGU0"/>
<dbReference type="Proteomes" id="UP001058974">
    <property type="component" value="Chromosome 1"/>
</dbReference>
<accession>A0A9D5BGU0</accession>
<evidence type="ECO:0000313" key="3">
    <source>
        <dbReference type="EMBL" id="KAI5443330.1"/>
    </source>
</evidence>
<feature type="repeat" description="PPR" evidence="2">
    <location>
        <begin position="114"/>
        <end position="148"/>
    </location>
</feature>
<dbReference type="GO" id="GO:0005739">
    <property type="term" value="C:mitochondrion"/>
    <property type="evidence" value="ECO:0007669"/>
    <property type="project" value="TreeGrafter"/>
</dbReference>
<reference evidence="3 4" key="1">
    <citation type="journal article" date="2022" name="Nat. Genet.">
        <title>Improved pea reference genome and pan-genome highlight genomic features and evolutionary characteristics.</title>
        <authorList>
            <person name="Yang T."/>
            <person name="Liu R."/>
            <person name="Luo Y."/>
            <person name="Hu S."/>
            <person name="Wang D."/>
            <person name="Wang C."/>
            <person name="Pandey M.K."/>
            <person name="Ge S."/>
            <person name="Xu Q."/>
            <person name="Li N."/>
            <person name="Li G."/>
            <person name="Huang Y."/>
            <person name="Saxena R.K."/>
            <person name="Ji Y."/>
            <person name="Li M."/>
            <person name="Yan X."/>
            <person name="He Y."/>
            <person name="Liu Y."/>
            <person name="Wang X."/>
            <person name="Xiang C."/>
            <person name="Varshney R.K."/>
            <person name="Ding H."/>
            <person name="Gao S."/>
            <person name="Zong X."/>
        </authorList>
    </citation>
    <scope>NUCLEOTIDE SEQUENCE [LARGE SCALE GENOMIC DNA]</scope>
    <source>
        <strain evidence="3 4">cv. Zhongwan 6</strain>
    </source>
</reference>
<dbReference type="Gene3D" id="1.25.40.10">
    <property type="entry name" value="Tetratricopeptide repeat domain"/>
    <property type="match status" value="2"/>
</dbReference>